<comment type="caution">
    <text evidence="2">The sequence shown here is derived from an EMBL/GenBank/DDBJ whole genome shotgun (WGS) entry which is preliminary data.</text>
</comment>
<proteinExistence type="predicted"/>
<feature type="chain" id="PRO_5015404684" evidence="1">
    <location>
        <begin position="25"/>
        <end position="180"/>
    </location>
</feature>
<evidence type="ECO:0000256" key="1">
    <source>
        <dbReference type="SAM" id="SignalP"/>
    </source>
</evidence>
<keyword evidence="1" id="KW-0732">Signal</keyword>
<dbReference type="Pfam" id="PF10972">
    <property type="entry name" value="CsiV"/>
    <property type="match status" value="1"/>
</dbReference>
<reference evidence="2 3" key="1">
    <citation type="submission" date="2018-02" db="EMBL/GenBank/DDBJ databases">
        <title>Subsurface microbial communities from deep shales in Ohio and West Virginia, USA.</title>
        <authorList>
            <person name="Wrighton K."/>
        </authorList>
    </citation>
    <scope>NUCLEOTIDE SEQUENCE [LARGE SCALE GENOMIC DNA]</scope>
    <source>
        <strain evidence="2 3">OWC-DMM</strain>
    </source>
</reference>
<evidence type="ECO:0000313" key="3">
    <source>
        <dbReference type="Proteomes" id="UP000240010"/>
    </source>
</evidence>
<organism evidence="2 3">
    <name type="scientific">Methylobacter tundripaludum</name>
    <dbReference type="NCBI Taxonomy" id="173365"/>
    <lineage>
        <taxon>Bacteria</taxon>
        <taxon>Pseudomonadati</taxon>
        <taxon>Pseudomonadota</taxon>
        <taxon>Gammaproteobacteria</taxon>
        <taxon>Methylococcales</taxon>
        <taxon>Methylococcaceae</taxon>
        <taxon>Methylobacter</taxon>
    </lineage>
</organism>
<sequence>MTMIRIMAYGLAAMLGLFSSQLLAEGSAYQIELIIFSQAMSNTEVFEQTASQIKWPSALTELTAYKKPDATTLNDSYAALAKDSAYRPILHVAWVQPIEGGGGIAPVHIQGADGKLDGYLQLQHDQGLQMTVDLELGSDFDGGSGKPVIYRLNEKRFIKLNELYYLDHPKFGVVVKISPL</sequence>
<name>A0A2S6HGV3_9GAMM</name>
<protein>
    <submittedName>
        <fullName evidence="2">Peptidoglycan-binding protein CsiV</fullName>
    </submittedName>
</protein>
<dbReference type="InterPro" id="IPR021241">
    <property type="entry name" value="CsiV"/>
</dbReference>
<dbReference type="Proteomes" id="UP000240010">
    <property type="component" value="Unassembled WGS sequence"/>
</dbReference>
<evidence type="ECO:0000313" key="2">
    <source>
        <dbReference type="EMBL" id="PPK76707.1"/>
    </source>
</evidence>
<accession>A0A2S6HGV3</accession>
<gene>
    <name evidence="2" type="ORF">B0F87_103314</name>
</gene>
<dbReference type="AlphaFoldDB" id="A0A2S6HGV3"/>
<dbReference type="EMBL" id="PTIZ01000003">
    <property type="protein sequence ID" value="PPK76707.1"/>
    <property type="molecule type" value="Genomic_DNA"/>
</dbReference>
<feature type="signal peptide" evidence="1">
    <location>
        <begin position="1"/>
        <end position="24"/>
    </location>
</feature>